<comment type="caution">
    <text evidence="1">The sequence shown here is derived from an EMBL/GenBank/DDBJ whole genome shotgun (WGS) entry which is preliminary data.</text>
</comment>
<evidence type="ECO:0000313" key="1">
    <source>
        <dbReference type="EMBL" id="GAA0971158.1"/>
    </source>
</evidence>
<name>A0ABN1S3B7_9ACTN</name>
<dbReference type="Proteomes" id="UP001500665">
    <property type="component" value="Unassembled WGS sequence"/>
</dbReference>
<dbReference type="EMBL" id="BAAAHH010000090">
    <property type="protein sequence ID" value="GAA0971158.1"/>
    <property type="molecule type" value="Genomic_DNA"/>
</dbReference>
<dbReference type="RefSeq" id="WP_344248167.1">
    <property type="nucleotide sequence ID" value="NZ_BAAAHH010000090.1"/>
</dbReference>
<organism evidence="1 2">
    <name type="scientific">Actinocorallia libanotica</name>
    <dbReference type="NCBI Taxonomy" id="46162"/>
    <lineage>
        <taxon>Bacteria</taxon>
        <taxon>Bacillati</taxon>
        <taxon>Actinomycetota</taxon>
        <taxon>Actinomycetes</taxon>
        <taxon>Streptosporangiales</taxon>
        <taxon>Thermomonosporaceae</taxon>
        <taxon>Actinocorallia</taxon>
    </lineage>
</organism>
<evidence type="ECO:0000313" key="2">
    <source>
        <dbReference type="Proteomes" id="UP001500665"/>
    </source>
</evidence>
<reference evidence="1 2" key="1">
    <citation type="journal article" date="2019" name="Int. J. Syst. Evol. Microbiol.">
        <title>The Global Catalogue of Microorganisms (GCM) 10K type strain sequencing project: providing services to taxonomists for standard genome sequencing and annotation.</title>
        <authorList>
            <consortium name="The Broad Institute Genomics Platform"/>
            <consortium name="The Broad Institute Genome Sequencing Center for Infectious Disease"/>
            <person name="Wu L."/>
            <person name="Ma J."/>
        </authorList>
    </citation>
    <scope>NUCLEOTIDE SEQUENCE [LARGE SCALE GENOMIC DNA]</scope>
    <source>
        <strain evidence="1 2">JCM 10696</strain>
    </source>
</reference>
<sequence length="95" mass="10218">MAMTPDYDGGTITSTVTLHTATRAPEGHWTVSWLPGRALDYNAAITAMTLAEKDADADYADRQTQLALVSLAAELGLQYPEVAGLLEQNVPAKER</sequence>
<proteinExistence type="predicted"/>
<accession>A0ABN1S3B7</accession>
<keyword evidence="2" id="KW-1185">Reference proteome</keyword>
<protein>
    <submittedName>
        <fullName evidence="1">Uncharacterized protein</fullName>
    </submittedName>
</protein>
<gene>
    <name evidence="1" type="ORF">GCM10009550_79350</name>
</gene>